<sequence>MTGFDSKQQMAADKQHWNEDEWRRNNWRCSHGWLRGEQCEICIAWNAAPESAKYLRSALDAFGPDAGISLDQKVWSKLHAAIKAVITPSAQEPTGMLHIERLDKWLDASLKERKQREWVGLTDADFCREINTADFLAGAFFAEAKLKERNHGT</sequence>
<name>A0A6J5KGE3_9CAUD</name>
<gene>
    <name evidence="1" type="ORF">UFOVP10_8</name>
</gene>
<organism evidence="1">
    <name type="scientific">uncultured Caudovirales phage</name>
    <dbReference type="NCBI Taxonomy" id="2100421"/>
    <lineage>
        <taxon>Viruses</taxon>
        <taxon>Duplodnaviria</taxon>
        <taxon>Heunggongvirae</taxon>
        <taxon>Uroviricota</taxon>
        <taxon>Caudoviricetes</taxon>
        <taxon>Peduoviridae</taxon>
        <taxon>Maltschvirus</taxon>
        <taxon>Maltschvirus maltsch</taxon>
    </lineage>
</organism>
<proteinExistence type="predicted"/>
<dbReference type="EMBL" id="LR796142">
    <property type="protein sequence ID" value="CAB4121028.1"/>
    <property type="molecule type" value="Genomic_DNA"/>
</dbReference>
<protein>
    <submittedName>
        <fullName evidence="1">Uncharacterized protein</fullName>
    </submittedName>
</protein>
<reference evidence="1" key="1">
    <citation type="submission" date="2020-04" db="EMBL/GenBank/DDBJ databases">
        <authorList>
            <person name="Chiriac C."/>
            <person name="Salcher M."/>
            <person name="Ghai R."/>
            <person name="Kavagutti S V."/>
        </authorList>
    </citation>
    <scope>NUCLEOTIDE SEQUENCE</scope>
</reference>
<evidence type="ECO:0000313" key="1">
    <source>
        <dbReference type="EMBL" id="CAB4121028.1"/>
    </source>
</evidence>
<accession>A0A6J5KGE3</accession>